<protein>
    <submittedName>
        <fullName evidence="4">Uncharacterized protein</fullName>
    </submittedName>
</protein>
<dbReference type="KEGG" id="cmic:caldi_14400"/>
<proteinExistence type="predicted"/>
<accession>A0AA35CM05</accession>
<dbReference type="EMBL" id="AP025628">
    <property type="protein sequence ID" value="BDG60357.1"/>
    <property type="molecule type" value="Genomic_DNA"/>
</dbReference>
<evidence type="ECO:0000313" key="3">
    <source>
        <dbReference type="EMBL" id="BDG60357.1"/>
    </source>
</evidence>
<dbReference type="KEGG" id="cmic:caldi_19530"/>
<evidence type="ECO:0000313" key="6">
    <source>
        <dbReference type="EMBL" id="BDG61973.1"/>
    </source>
</evidence>
<evidence type="ECO:0000313" key="7">
    <source>
        <dbReference type="Proteomes" id="UP001163687"/>
    </source>
</evidence>
<dbReference type="EMBL" id="AP025628">
    <property type="protein sequence ID" value="BDG61839.1"/>
    <property type="molecule type" value="Genomic_DNA"/>
</dbReference>
<sequence>MVTDFRLQHAGVSLRLYGYEITDLLDLLEAAIRQATTGDGVRRGQAVTAFILGYRLLHRLRDLKSRPTCRLDLPVFRYIEDYEHWWWRLYREFVHSPGVNHPYGPGGF</sequence>
<dbReference type="EMBL" id="AP025628">
    <property type="protein sequence ID" value="BDG59784.1"/>
    <property type="molecule type" value="Genomic_DNA"/>
</dbReference>
<evidence type="ECO:0000313" key="1">
    <source>
        <dbReference type="EMBL" id="BDG59784.1"/>
    </source>
</evidence>
<dbReference type="KEGG" id="cmic:caldi_29290"/>
<keyword evidence="7" id="KW-1185">Reference proteome</keyword>
<dbReference type="EMBL" id="AP025628">
    <property type="protein sequence ID" value="BDG61973.1"/>
    <property type="molecule type" value="Genomic_DNA"/>
</dbReference>
<dbReference type="KEGG" id="cmic:caldi_30630"/>
<dbReference type="KEGG" id="cmic:caldi_08740"/>
<dbReference type="Proteomes" id="UP001163687">
    <property type="component" value="Chromosome"/>
</dbReference>
<dbReference type="KEGG" id="cmic:caldi_14470"/>
<gene>
    <name evidence="1" type="ORF">caldi_08740</name>
    <name evidence="2" type="ORF">caldi_14400</name>
    <name evidence="3" type="ORF">caldi_14470</name>
    <name evidence="4" type="ORF">caldi_19530</name>
    <name evidence="5" type="ORF">caldi_29290</name>
    <name evidence="6" type="ORF">caldi_30630</name>
</gene>
<evidence type="ECO:0000313" key="4">
    <source>
        <dbReference type="EMBL" id="BDG60863.1"/>
    </source>
</evidence>
<organism evidence="4 7">
    <name type="scientific">Caldinitratiruptor microaerophilus</name>
    <dbReference type="NCBI Taxonomy" id="671077"/>
    <lineage>
        <taxon>Bacteria</taxon>
        <taxon>Bacillati</taxon>
        <taxon>Bacillota</taxon>
        <taxon>Clostridia</taxon>
        <taxon>Eubacteriales</taxon>
        <taxon>Symbiobacteriaceae</taxon>
        <taxon>Caldinitratiruptor</taxon>
    </lineage>
</organism>
<dbReference type="EMBL" id="AP025628">
    <property type="protein sequence ID" value="BDG60863.1"/>
    <property type="molecule type" value="Genomic_DNA"/>
</dbReference>
<reference evidence="4" key="1">
    <citation type="submission" date="2022-03" db="EMBL/GenBank/DDBJ databases">
        <title>Complete genome sequence of Caldinitratiruptor microaerophilus.</title>
        <authorList>
            <person name="Mukaiyama R."/>
            <person name="Nishiyama T."/>
            <person name="Ueda K."/>
        </authorList>
    </citation>
    <scope>NUCLEOTIDE SEQUENCE</scope>
    <source>
        <strain evidence="4">JCM 16183</strain>
    </source>
</reference>
<dbReference type="EMBL" id="AP025628">
    <property type="protein sequence ID" value="BDG60350.1"/>
    <property type="molecule type" value="Genomic_DNA"/>
</dbReference>
<dbReference type="AlphaFoldDB" id="A0AA35CM05"/>
<evidence type="ECO:0000313" key="2">
    <source>
        <dbReference type="EMBL" id="BDG60350.1"/>
    </source>
</evidence>
<evidence type="ECO:0000313" key="5">
    <source>
        <dbReference type="EMBL" id="BDG61839.1"/>
    </source>
</evidence>
<name>A0AA35CM05_9FIRM</name>